<dbReference type="EMBL" id="JH598019">
    <property type="status" value="NOT_ANNOTATED_CDS"/>
    <property type="molecule type" value="Genomic_DNA"/>
</dbReference>
<sequence length="126" mass="14258">MPSSSTVNARLSKFRVHNICKCHTASYLYHTLAVRTLQAQLEGVKRKQNEREKRLTLETTIKVTALEQKHAAASTRLAQKAVNSAAQAKKLQADKVELVAYVQTQRQRLKQLELALGCKQLMDDLR</sequence>
<dbReference type="VEuPathDB" id="FungiDB:HpaG811192"/>
<evidence type="ECO:0000313" key="2">
    <source>
        <dbReference type="Proteomes" id="UP000011713"/>
    </source>
</evidence>
<organism evidence="1 2">
    <name type="scientific">Hyaloperonospora arabidopsidis (strain Emoy2)</name>
    <name type="common">Downy mildew agent</name>
    <name type="synonym">Peronospora arabidopsidis</name>
    <dbReference type="NCBI Taxonomy" id="559515"/>
    <lineage>
        <taxon>Eukaryota</taxon>
        <taxon>Sar</taxon>
        <taxon>Stramenopiles</taxon>
        <taxon>Oomycota</taxon>
        <taxon>Peronosporomycetes</taxon>
        <taxon>Peronosporales</taxon>
        <taxon>Peronosporaceae</taxon>
        <taxon>Hyaloperonospora</taxon>
    </lineage>
</organism>
<reference evidence="1" key="2">
    <citation type="submission" date="2015-06" db="UniProtKB">
        <authorList>
            <consortium name="EnsemblProtists"/>
        </authorList>
    </citation>
    <scope>IDENTIFICATION</scope>
    <source>
        <strain evidence="1">Emoy2</strain>
    </source>
</reference>
<dbReference type="OMA" id="NICKCHT"/>
<dbReference type="eggNOG" id="ENOG502STRP">
    <property type="taxonomic scope" value="Eukaryota"/>
</dbReference>
<dbReference type="EnsemblProtists" id="HpaT811192">
    <property type="protein sequence ID" value="HpaP811192"/>
    <property type="gene ID" value="HpaG811192"/>
</dbReference>
<accession>M4BXB1</accession>
<name>M4BXB1_HYAAE</name>
<dbReference type="AlphaFoldDB" id="M4BXB1"/>
<dbReference type="HOGENOM" id="CLU_1985865_0_0_1"/>
<reference evidence="2" key="1">
    <citation type="journal article" date="2010" name="Science">
        <title>Signatures of adaptation to obligate biotrophy in the Hyaloperonospora arabidopsidis genome.</title>
        <authorList>
            <person name="Baxter L."/>
            <person name="Tripathy S."/>
            <person name="Ishaque N."/>
            <person name="Boot N."/>
            <person name="Cabral A."/>
            <person name="Kemen E."/>
            <person name="Thines M."/>
            <person name="Ah-Fong A."/>
            <person name="Anderson R."/>
            <person name="Badejoko W."/>
            <person name="Bittner-Eddy P."/>
            <person name="Boore J.L."/>
            <person name="Chibucos M.C."/>
            <person name="Coates M."/>
            <person name="Dehal P."/>
            <person name="Delehaunty K."/>
            <person name="Dong S."/>
            <person name="Downton P."/>
            <person name="Dumas B."/>
            <person name="Fabro G."/>
            <person name="Fronick C."/>
            <person name="Fuerstenberg S.I."/>
            <person name="Fulton L."/>
            <person name="Gaulin E."/>
            <person name="Govers F."/>
            <person name="Hughes L."/>
            <person name="Humphray S."/>
            <person name="Jiang R.H."/>
            <person name="Judelson H."/>
            <person name="Kamoun S."/>
            <person name="Kyung K."/>
            <person name="Meijer H."/>
            <person name="Minx P."/>
            <person name="Morris P."/>
            <person name="Nelson J."/>
            <person name="Phuntumart V."/>
            <person name="Qutob D."/>
            <person name="Rehmany A."/>
            <person name="Rougon-Cardoso A."/>
            <person name="Ryden P."/>
            <person name="Torto-Alalibo T."/>
            <person name="Studholme D."/>
            <person name="Wang Y."/>
            <person name="Win J."/>
            <person name="Wood J."/>
            <person name="Clifton S.W."/>
            <person name="Rogers J."/>
            <person name="Van den Ackerveken G."/>
            <person name="Jones J.D."/>
            <person name="McDowell J.M."/>
            <person name="Beynon J."/>
            <person name="Tyler B.M."/>
        </authorList>
    </citation>
    <scope>NUCLEOTIDE SEQUENCE [LARGE SCALE GENOMIC DNA]</scope>
    <source>
        <strain evidence="2">Emoy2</strain>
    </source>
</reference>
<keyword evidence="2" id="KW-1185">Reference proteome</keyword>
<dbReference type="InParanoid" id="M4BXB1"/>
<dbReference type="Proteomes" id="UP000011713">
    <property type="component" value="Unassembled WGS sequence"/>
</dbReference>
<evidence type="ECO:0000313" key="1">
    <source>
        <dbReference type="EnsemblProtists" id="HpaP811192"/>
    </source>
</evidence>
<protein>
    <submittedName>
        <fullName evidence="1">Uncharacterized protein</fullName>
    </submittedName>
</protein>
<proteinExistence type="predicted"/>